<dbReference type="EMBL" id="JAOPGA020000460">
    <property type="protein sequence ID" value="KAL0478694.1"/>
    <property type="molecule type" value="Genomic_DNA"/>
</dbReference>
<organism evidence="2 3">
    <name type="scientific">Acrasis kona</name>
    <dbReference type="NCBI Taxonomy" id="1008807"/>
    <lineage>
        <taxon>Eukaryota</taxon>
        <taxon>Discoba</taxon>
        <taxon>Heterolobosea</taxon>
        <taxon>Tetramitia</taxon>
        <taxon>Eutetramitia</taxon>
        <taxon>Acrasidae</taxon>
        <taxon>Acrasis</taxon>
    </lineage>
</organism>
<evidence type="ECO:0000256" key="1">
    <source>
        <dbReference type="SAM" id="SignalP"/>
    </source>
</evidence>
<keyword evidence="3" id="KW-1185">Reference proteome</keyword>
<protein>
    <submittedName>
        <fullName evidence="2">Uncharacterized protein</fullName>
    </submittedName>
</protein>
<evidence type="ECO:0000313" key="2">
    <source>
        <dbReference type="EMBL" id="KAL0478694.1"/>
    </source>
</evidence>
<keyword evidence="1" id="KW-0732">Signal</keyword>
<dbReference type="AlphaFoldDB" id="A0AAW2YPX0"/>
<feature type="signal peptide" evidence="1">
    <location>
        <begin position="1"/>
        <end position="17"/>
    </location>
</feature>
<reference evidence="2 3" key="1">
    <citation type="submission" date="2024-03" db="EMBL/GenBank/DDBJ databases">
        <title>The Acrasis kona genome and developmental transcriptomes reveal deep origins of eukaryotic multicellular pathways.</title>
        <authorList>
            <person name="Sheikh S."/>
            <person name="Fu C.-J."/>
            <person name="Brown M.W."/>
            <person name="Baldauf S.L."/>
        </authorList>
    </citation>
    <scope>NUCLEOTIDE SEQUENCE [LARGE SCALE GENOMIC DNA]</scope>
    <source>
        <strain evidence="2 3">ATCC MYA-3509</strain>
    </source>
</reference>
<dbReference type="InterPro" id="IPR015943">
    <property type="entry name" value="WD40/YVTN_repeat-like_dom_sf"/>
</dbReference>
<dbReference type="Gene3D" id="2.130.10.10">
    <property type="entry name" value="YVTN repeat-like/Quinoprotein amine dehydrogenase"/>
    <property type="match status" value="1"/>
</dbReference>
<name>A0AAW2YPX0_9EUKA</name>
<sequence>MNRTFILLCALVCYALCEKFNTSKDFASISQWASAYGIFKDESNPNRGFFLTHANVLTINFETVNVTKDNNIEFGYSYRAPHYDSLAKKIVLFNKFDGPVQVVVENFDLSTKGFSQTTLPLNTAPSCSMLNTKSRQVLLTGLGQSDAIMNADTFKVTKLTSGTHFVERGRPCHYNSKAKHGYVVSFDQSKKLGQLVVYDMNEMNNVRSSSYDLPFTEPLYLAHVSFDEVRNQLYISYAQMEGADQHIGASAVLRFDLKDNSVKKIDAGEGRVINGQFLDERTGQIYFSVEKGDIMMPSSDFTSFKSQKVKGFTDKGRYVVGCGVVHYNKNDMPVAFVKDHYSDLSMFQ</sequence>
<dbReference type="SUPFAM" id="SSF63825">
    <property type="entry name" value="YWTD domain"/>
    <property type="match status" value="1"/>
</dbReference>
<accession>A0AAW2YPX0</accession>
<dbReference type="Proteomes" id="UP001431209">
    <property type="component" value="Unassembled WGS sequence"/>
</dbReference>
<comment type="caution">
    <text evidence="2">The sequence shown here is derived from an EMBL/GenBank/DDBJ whole genome shotgun (WGS) entry which is preliminary data.</text>
</comment>
<evidence type="ECO:0000313" key="3">
    <source>
        <dbReference type="Proteomes" id="UP001431209"/>
    </source>
</evidence>
<proteinExistence type="predicted"/>
<gene>
    <name evidence="2" type="ORF">AKO1_008290</name>
</gene>
<feature type="chain" id="PRO_5043755443" evidence="1">
    <location>
        <begin position="18"/>
        <end position="348"/>
    </location>
</feature>